<feature type="transmembrane region" description="Helical" evidence="1">
    <location>
        <begin position="12"/>
        <end position="33"/>
    </location>
</feature>
<evidence type="ECO:0000313" key="3">
    <source>
        <dbReference type="Proteomes" id="UP000094527"/>
    </source>
</evidence>
<sequence>MRLRMFGWNSLNIFLMKWIFIAFICKILARIFLRGAINPEEKAAPASKNKLKNSTDYDLSLTSEDLCTLDADELFLHPFRDFLALALCIAWYMLRKRIMLRKQEAVIRKLQFYQKQLEISKKMTKRLRSKLRKQYSKLFDHIFDFQVALGRLHPPPIADSDDDDRDVNV</sequence>
<reference evidence="2 3" key="1">
    <citation type="journal article" date="2016" name="Genome Biol. Evol.">
        <title>Gene Family Evolution Reflects Adaptation to Soil Environmental Stressors in the Genome of the Collembolan Orchesella cincta.</title>
        <authorList>
            <person name="Faddeeva-Vakhrusheva A."/>
            <person name="Derks M.F."/>
            <person name="Anvar S.Y."/>
            <person name="Agamennone V."/>
            <person name="Suring W."/>
            <person name="Smit S."/>
            <person name="van Straalen N.M."/>
            <person name="Roelofs D."/>
        </authorList>
    </citation>
    <scope>NUCLEOTIDE SEQUENCE [LARGE SCALE GENOMIC DNA]</scope>
    <source>
        <tissue evidence="2">Mixed pool</tissue>
    </source>
</reference>
<evidence type="ECO:0000313" key="2">
    <source>
        <dbReference type="EMBL" id="ODN06202.1"/>
    </source>
</evidence>
<evidence type="ECO:0000256" key="1">
    <source>
        <dbReference type="SAM" id="Phobius"/>
    </source>
</evidence>
<dbReference type="AlphaFoldDB" id="A0A1D2NLR8"/>
<keyword evidence="1" id="KW-0812">Transmembrane</keyword>
<organism evidence="2 3">
    <name type="scientific">Orchesella cincta</name>
    <name type="common">Springtail</name>
    <name type="synonym">Podura cincta</name>
    <dbReference type="NCBI Taxonomy" id="48709"/>
    <lineage>
        <taxon>Eukaryota</taxon>
        <taxon>Metazoa</taxon>
        <taxon>Ecdysozoa</taxon>
        <taxon>Arthropoda</taxon>
        <taxon>Hexapoda</taxon>
        <taxon>Collembola</taxon>
        <taxon>Entomobryomorpha</taxon>
        <taxon>Entomobryoidea</taxon>
        <taxon>Orchesellidae</taxon>
        <taxon>Orchesellinae</taxon>
        <taxon>Orchesella</taxon>
    </lineage>
</organism>
<name>A0A1D2NLR8_ORCCI</name>
<keyword evidence="3" id="KW-1185">Reference proteome</keyword>
<proteinExistence type="predicted"/>
<dbReference type="Proteomes" id="UP000094527">
    <property type="component" value="Unassembled WGS sequence"/>
</dbReference>
<keyword evidence="1" id="KW-0472">Membrane</keyword>
<accession>A0A1D2NLR8</accession>
<dbReference type="EMBL" id="LJIJ01000009">
    <property type="protein sequence ID" value="ODN06202.1"/>
    <property type="molecule type" value="Genomic_DNA"/>
</dbReference>
<gene>
    <name evidence="2" type="ORF">Ocin01_00504</name>
</gene>
<feature type="transmembrane region" description="Helical" evidence="1">
    <location>
        <begin position="74"/>
        <end position="94"/>
    </location>
</feature>
<comment type="caution">
    <text evidence="2">The sequence shown here is derived from an EMBL/GenBank/DDBJ whole genome shotgun (WGS) entry which is preliminary data.</text>
</comment>
<protein>
    <submittedName>
        <fullName evidence="2">Uncharacterized protein</fullName>
    </submittedName>
</protein>
<keyword evidence="1" id="KW-1133">Transmembrane helix</keyword>